<dbReference type="InterPro" id="IPR030679">
    <property type="entry name" value="ABC_ATPase_HisP-typ"/>
</dbReference>
<evidence type="ECO:0000256" key="2">
    <source>
        <dbReference type="ARBA" id="ARBA00022448"/>
    </source>
</evidence>
<comment type="caution">
    <text evidence="8">The sequence shown here is derived from an EMBL/GenBank/DDBJ whole genome shotgun (WGS) entry which is preliminary data.</text>
</comment>
<dbReference type="GO" id="GO:0005524">
    <property type="term" value="F:ATP binding"/>
    <property type="evidence" value="ECO:0007669"/>
    <property type="project" value="UniProtKB-KW"/>
</dbReference>
<proteinExistence type="predicted"/>
<keyword evidence="5 8" id="KW-0067">ATP-binding</keyword>
<evidence type="ECO:0000256" key="1">
    <source>
        <dbReference type="ARBA" id="ARBA00004202"/>
    </source>
</evidence>
<keyword evidence="9" id="KW-1185">Reference proteome</keyword>
<dbReference type="PROSITE" id="PS00211">
    <property type="entry name" value="ABC_TRANSPORTER_1"/>
    <property type="match status" value="1"/>
</dbReference>
<dbReference type="OrthoDB" id="9804199at2"/>
<dbReference type="InterPro" id="IPR003439">
    <property type="entry name" value="ABC_transporter-like_ATP-bd"/>
</dbReference>
<keyword evidence="3" id="KW-1003">Cell membrane</keyword>
<dbReference type="GO" id="GO:0016887">
    <property type="term" value="F:ATP hydrolysis activity"/>
    <property type="evidence" value="ECO:0007669"/>
    <property type="project" value="InterPro"/>
</dbReference>
<dbReference type="InterPro" id="IPR017871">
    <property type="entry name" value="ABC_transporter-like_CS"/>
</dbReference>
<dbReference type="FunFam" id="3.40.50.300:FF:000020">
    <property type="entry name" value="Amino acid ABC transporter ATP-binding component"/>
    <property type="match status" value="1"/>
</dbReference>
<keyword evidence="4" id="KW-0547">Nucleotide-binding</keyword>
<keyword evidence="2" id="KW-0813">Transport</keyword>
<evidence type="ECO:0000256" key="3">
    <source>
        <dbReference type="ARBA" id="ARBA00022475"/>
    </source>
</evidence>
<dbReference type="SMART" id="SM00382">
    <property type="entry name" value="AAA"/>
    <property type="match status" value="1"/>
</dbReference>
<dbReference type="STRING" id="994573.T472_0205445"/>
<dbReference type="Proteomes" id="UP000017747">
    <property type="component" value="Unassembled WGS sequence"/>
</dbReference>
<evidence type="ECO:0000256" key="5">
    <source>
        <dbReference type="ARBA" id="ARBA00022840"/>
    </source>
</evidence>
<name>V7I5Y7_9CLOT</name>
<dbReference type="GO" id="GO:0005886">
    <property type="term" value="C:plasma membrane"/>
    <property type="evidence" value="ECO:0007669"/>
    <property type="project" value="UniProtKB-SubCell"/>
</dbReference>
<dbReference type="RefSeq" id="WP_023384553.1">
    <property type="nucleotide sequence ID" value="NZ_AXUN02000087.1"/>
</dbReference>
<dbReference type="PATRIC" id="fig|994573.3.peg.1014"/>
<evidence type="ECO:0000313" key="9">
    <source>
        <dbReference type="Proteomes" id="UP000017747"/>
    </source>
</evidence>
<keyword evidence="6" id="KW-0472">Membrane</keyword>
<reference evidence="8 9" key="1">
    <citation type="journal article" date="2014" name="Genome Announc.">
        <title>Genome Sequence of Youngiibacter fragilis, the Type Strain of the Genus Youngiibacter.</title>
        <authorList>
            <person name="Wawrik C.B."/>
            <person name="Callaghan A.V."/>
            <person name="Stamps B.W."/>
            <person name="Wawrik B."/>
        </authorList>
    </citation>
    <scope>NUCLEOTIDE SEQUENCE [LARGE SCALE GENOMIC DNA]</scope>
    <source>
        <strain evidence="8 9">232.1</strain>
    </source>
</reference>
<dbReference type="PANTHER" id="PTHR43166:SF35">
    <property type="entry name" value="L-CYSTINE IMPORT ATP-BINDING PROTEIN TCYN"/>
    <property type="match status" value="1"/>
</dbReference>
<feature type="domain" description="ABC transporter" evidence="7">
    <location>
        <begin position="2"/>
        <end position="239"/>
    </location>
</feature>
<dbReference type="Gene3D" id="3.40.50.300">
    <property type="entry name" value="P-loop containing nucleotide triphosphate hydrolases"/>
    <property type="match status" value="1"/>
</dbReference>
<evidence type="ECO:0000313" key="8">
    <source>
        <dbReference type="EMBL" id="ETA81615.1"/>
    </source>
</evidence>
<dbReference type="AlphaFoldDB" id="V7I5Y7"/>
<dbReference type="PROSITE" id="PS50893">
    <property type="entry name" value="ABC_TRANSPORTER_2"/>
    <property type="match status" value="1"/>
</dbReference>
<organism evidence="8 9">
    <name type="scientific">Youngiibacter fragilis 232.1</name>
    <dbReference type="NCBI Taxonomy" id="994573"/>
    <lineage>
        <taxon>Bacteria</taxon>
        <taxon>Bacillati</taxon>
        <taxon>Bacillota</taxon>
        <taxon>Clostridia</taxon>
        <taxon>Eubacteriales</taxon>
        <taxon>Clostridiaceae</taxon>
        <taxon>Youngiibacter</taxon>
    </lineage>
</organism>
<protein>
    <submittedName>
        <fullName evidence="8">Arginine ABC transporter ATP-binding protein</fullName>
    </submittedName>
</protein>
<dbReference type="PANTHER" id="PTHR43166">
    <property type="entry name" value="AMINO ACID IMPORT ATP-BINDING PROTEIN"/>
    <property type="match status" value="1"/>
</dbReference>
<sequence>MLKIENLHKSFGKHEVLKGVDLSVETGNVIVILGPSGSGKTTLLRCINFLEKADSGRLSFKELDLDIPRASSNEISDIRKRTAFVFQNYNLFRNKTALENVTEGLIVARRVKKSLASEIARRALDKVGLSGKYDFYPHQLSGGQQQRVGIARAIAVNPDVILFDEPTSALDPELIGEVLAVMKKLAEDGTTMVVVTHEMTFAREVGTHIIFMDDGTIVEEGTPDDIFVHPKEERTKQFLRRITPDYDFRI</sequence>
<dbReference type="eggNOG" id="COG1126">
    <property type="taxonomic scope" value="Bacteria"/>
</dbReference>
<dbReference type="SUPFAM" id="SSF52540">
    <property type="entry name" value="P-loop containing nucleoside triphosphate hydrolases"/>
    <property type="match status" value="1"/>
</dbReference>
<dbReference type="GO" id="GO:0015424">
    <property type="term" value="F:ABC-type amino acid transporter activity"/>
    <property type="evidence" value="ECO:0007669"/>
    <property type="project" value="InterPro"/>
</dbReference>
<dbReference type="CDD" id="cd03262">
    <property type="entry name" value="ABC_HisP_GlnQ"/>
    <property type="match status" value="1"/>
</dbReference>
<evidence type="ECO:0000259" key="7">
    <source>
        <dbReference type="PROSITE" id="PS50893"/>
    </source>
</evidence>
<dbReference type="Pfam" id="PF00005">
    <property type="entry name" value="ABC_tran"/>
    <property type="match status" value="1"/>
</dbReference>
<evidence type="ECO:0000256" key="6">
    <source>
        <dbReference type="ARBA" id="ARBA00023136"/>
    </source>
</evidence>
<dbReference type="InterPro" id="IPR050086">
    <property type="entry name" value="MetN_ABC_transporter-like"/>
</dbReference>
<comment type="subcellular location">
    <subcellularLocation>
        <location evidence="1">Cell membrane</location>
        <topology evidence="1">Peripheral membrane protein</topology>
    </subcellularLocation>
</comment>
<dbReference type="InterPro" id="IPR027417">
    <property type="entry name" value="P-loop_NTPase"/>
</dbReference>
<dbReference type="InterPro" id="IPR003593">
    <property type="entry name" value="AAA+_ATPase"/>
</dbReference>
<dbReference type="PIRSF" id="PIRSF039085">
    <property type="entry name" value="ABC_ATPase_HisP"/>
    <property type="match status" value="1"/>
</dbReference>
<gene>
    <name evidence="8" type="ORF">T472_0205445</name>
</gene>
<evidence type="ECO:0000256" key="4">
    <source>
        <dbReference type="ARBA" id="ARBA00022741"/>
    </source>
</evidence>
<accession>V7I5Y7</accession>
<dbReference type="EMBL" id="AXUN02000087">
    <property type="protein sequence ID" value="ETA81615.1"/>
    <property type="molecule type" value="Genomic_DNA"/>
</dbReference>